<dbReference type="Proteomes" id="UP001597521">
    <property type="component" value="Unassembled WGS sequence"/>
</dbReference>
<evidence type="ECO:0000256" key="1">
    <source>
        <dbReference type="SAM" id="MobiDB-lite"/>
    </source>
</evidence>
<accession>A0ABW5QGI1</accession>
<evidence type="ECO:0000313" key="3">
    <source>
        <dbReference type="Proteomes" id="UP001597521"/>
    </source>
</evidence>
<gene>
    <name evidence="2" type="ORF">ACFSX5_03735</name>
</gene>
<organism evidence="2 3">
    <name type="scientific">Devosia albogilva</name>
    <dbReference type="NCBI Taxonomy" id="429726"/>
    <lineage>
        <taxon>Bacteria</taxon>
        <taxon>Pseudomonadati</taxon>
        <taxon>Pseudomonadota</taxon>
        <taxon>Alphaproteobacteria</taxon>
        <taxon>Hyphomicrobiales</taxon>
        <taxon>Devosiaceae</taxon>
        <taxon>Devosia</taxon>
    </lineage>
</organism>
<name>A0ABW5QGI1_9HYPH</name>
<feature type="region of interest" description="Disordered" evidence="1">
    <location>
        <begin position="1"/>
        <end position="30"/>
    </location>
</feature>
<protein>
    <submittedName>
        <fullName evidence="2">Uncharacterized protein</fullName>
    </submittedName>
</protein>
<sequence>MPKNQFQRPLRVVPSHNVPRHGAPLPQRKVEAKRVTVAKGEAPVALPPLDALLGKSRQS</sequence>
<dbReference type="RefSeq" id="WP_386831904.1">
    <property type="nucleotide sequence ID" value="NZ_JBHUNP010000001.1"/>
</dbReference>
<keyword evidence="3" id="KW-1185">Reference proteome</keyword>
<comment type="caution">
    <text evidence="2">The sequence shown here is derived from an EMBL/GenBank/DDBJ whole genome shotgun (WGS) entry which is preliminary data.</text>
</comment>
<evidence type="ECO:0000313" key="2">
    <source>
        <dbReference type="EMBL" id="MFD2646903.1"/>
    </source>
</evidence>
<reference evidence="3" key="1">
    <citation type="journal article" date="2019" name="Int. J. Syst. Evol. Microbiol.">
        <title>The Global Catalogue of Microorganisms (GCM) 10K type strain sequencing project: providing services to taxonomists for standard genome sequencing and annotation.</title>
        <authorList>
            <consortium name="The Broad Institute Genomics Platform"/>
            <consortium name="The Broad Institute Genome Sequencing Center for Infectious Disease"/>
            <person name="Wu L."/>
            <person name="Ma J."/>
        </authorList>
    </citation>
    <scope>NUCLEOTIDE SEQUENCE [LARGE SCALE GENOMIC DNA]</scope>
    <source>
        <strain evidence="3">CCM 7427</strain>
    </source>
</reference>
<dbReference type="EMBL" id="JBHUNP010000001">
    <property type="protein sequence ID" value="MFD2646903.1"/>
    <property type="molecule type" value="Genomic_DNA"/>
</dbReference>
<proteinExistence type="predicted"/>